<keyword evidence="7" id="KW-1185">Reference proteome</keyword>
<dbReference type="GO" id="GO:0034599">
    <property type="term" value="P:cellular response to oxidative stress"/>
    <property type="evidence" value="ECO:0007669"/>
    <property type="project" value="TreeGrafter"/>
</dbReference>
<evidence type="ECO:0000256" key="5">
    <source>
        <dbReference type="RuleBase" id="RU000499"/>
    </source>
</evidence>
<dbReference type="InterPro" id="IPR000889">
    <property type="entry name" value="Glutathione_peroxidase"/>
</dbReference>
<evidence type="ECO:0000256" key="4">
    <source>
        <dbReference type="PIRSR" id="PIRSR000303-1"/>
    </source>
</evidence>
<evidence type="ECO:0000256" key="3">
    <source>
        <dbReference type="ARBA" id="ARBA00023002"/>
    </source>
</evidence>
<dbReference type="GO" id="GO:0004601">
    <property type="term" value="F:peroxidase activity"/>
    <property type="evidence" value="ECO:0007669"/>
    <property type="project" value="UniProtKB-KW"/>
</dbReference>
<dbReference type="AlphaFoldDB" id="A0A2V2YYG4"/>
<accession>A0A2V2YYG4</accession>
<dbReference type="EMBL" id="QGTQ01000019">
    <property type="protein sequence ID" value="PWV98007.1"/>
    <property type="molecule type" value="Genomic_DNA"/>
</dbReference>
<name>A0A2V2YYG4_9BACL</name>
<dbReference type="PANTHER" id="PTHR11592">
    <property type="entry name" value="GLUTATHIONE PEROXIDASE"/>
    <property type="match status" value="1"/>
</dbReference>
<dbReference type="Proteomes" id="UP000246635">
    <property type="component" value="Unassembled WGS sequence"/>
</dbReference>
<comment type="caution">
    <text evidence="6">The sequence shown here is derived from an EMBL/GenBank/DDBJ whole genome shotgun (WGS) entry which is preliminary data.</text>
</comment>
<reference evidence="6 7" key="1">
    <citation type="submission" date="2018-05" db="EMBL/GenBank/DDBJ databases">
        <title>Genomic Encyclopedia of Type Strains, Phase III (KMG-III): the genomes of soil and plant-associated and newly described type strains.</title>
        <authorList>
            <person name="Whitman W."/>
        </authorList>
    </citation>
    <scope>NUCLEOTIDE SEQUENCE [LARGE SCALE GENOMIC DNA]</scope>
    <source>
        <strain evidence="6 7">CECT 5696</strain>
    </source>
</reference>
<evidence type="ECO:0000256" key="1">
    <source>
        <dbReference type="ARBA" id="ARBA00006926"/>
    </source>
</evidence>
<dbReference type="SUPFAM" id="SSF52833">
    <property type="entry name" value="Thioredoxin-like"/>
    <property type="match status" value="1"/>
</dbReference>
<dbReference type="Pfam" id="PF00255">
    <property type="entry name" value="GSHPx"/>
    <property type="match status" value="1"/>
</dbReference>
<proteinExistence type="inferred from homology"/>
<dbReference type="PROSITE" id="PS51355">
    <property type="entry name" value="GLUTATHIONE_PEROXID_3"/>
    <property type="match status" value="1"/>
</dbReference>
<dbReference type="InterPro" id="IPR036249">
    <property type="entry name" value="Thioredoxin-like_sf"/>
</dbReference>
<evidence type="ECO:0000256" key="2">
    <source>
        <dbReference type="ARBA" id="ARBA00022559"/>
    </source>
</evidence>
<dbReference type="InterPro" id="IPR029760">
    <property type="entry name" value="GPX_CS"/>
</dbReference>
<keyword evidence="2 5" id="KW-0575">Peroxidase</keyword>
<evidence type="ECO:0000313" key="6">
    <source>
        <dbReference type="EMBL" id="PWV98007.1"/>
    </source>
</evidence>
<sequence length="185" mass="21160">MSIYDYPINTIEGSPFDWSRFRNQVLLIVNTASKCGYSRQFAGLQQLYVDYKEQGFAVLGFPCNQFNAKEPGDHAEIQAYCDRNFGVTFPLSEKIEVRGPSAHPLFQYLTETAPFQGFDLHSESGAWMDHFLQEKYPDILEGDGIKWNFTKFLVDRSGQVINRYEPTVEPANIEADLARLLSLSR</sequence>
<dbReference type="PIRSF" id="PIRSF000303">
    <property type="entry name" value="Glutathion_perox"/>
    <property type="match status" value="1"/>
</dbReference>
<dbReference type="Gene3D" id="3.40.30.10">
    <property type="entry name" value="Glutaredoxin"/>
    <property type="match status" value="1"/>
</dbReference>
<dbReference type="RefSeq" id="WP_110045772.1">
    <property type="nucleotide sequence ID" value="NZ_CP054612.1"/>
</dbReference>
<gene>
    <name evidence="6" type="ORF">DFQ01_11989</name>
</gene>
<protein>
    <recommendedName>
        <fullName evidence="5">Glutathione peroxidase</fullName>
    </recommendedName>
</protein>
<evidence type="ECO:0000313" key="7">
    <source>
        <dbReference type="Proteomes" id="UP000246635"/>
    </source>
</evidence>
<dbReference type="PRINTS" id="PR01011">
    <property type="entry name" value="GLUTPROXDASE"/>
</dbReference>
<dbReference type="PROSITE" id="PS00763">
    <property type="entry name" value="GLUTATHIONE_PEROXID_2"/>
    <property type="match status" value="1"/>
</dbReference>
<organism evidence="6 7">
    <name type="scientific">Paenibacillus cellulosilyticus</name>
    <dbReference type="NCBI Taxonomy" id="375489"/>
    <lineage>
        <taxon>Bacteria</taxon>
        <taxon>Bacillati</taxon>
        <taxon>Bacillota</taxon>
        <taxon>Bacilli</taxon>
        <taxon>Bacillales</taxon>
        <taxon>Paenibacillaceae</taxon>
        <taxon>Paenibacillus</taxon>
    </lineage>
</organism>
<feature type="active site" evidence="4">
    <location>
        <position position="35"/>
    </location>
</feature>
<dbReference type="PANTHER" id="PTHR11592:SF78">
    <property type="entry name" value="GLUTATHIONE PEROXIDASE"/>
    <property type="match status" value="1"/>
</dbReference>
<dbReference type="OrthoDB" id="9789406at2"/>
<dbReference type="CDD" id="cd00340">
    <property type="entry name" value="GSH_Peroxidase"/>
    <property type="match status" value="1"/>
</dbReference>
<comment type="similarity">
    <text evidence="1 5">Belongs to the glutathione peroxidase family.</text>
</comment>
<keyword evidence="3 5" id="KW-0560">Oxidoreductase</keyword>
<dbReference type="FunFam" id="3.40.30.10:FF:000010">
    <property type="entry name" value="Glutathione peroxidase"/>
    <property type="match status" value="1"/>
</dbReference>